<proteinExistence type="predicted"/>
<sequence length="106" mass="11702">MLLPTTIERLAENRLRIEWSDGQSRDYTAAELRAECPCASCKEKHGPKPAPDPMQLTVLSADEARPLTIVGMRPVGSYAYHVDFSDGHSTGLYTFEKLHELGEAVG</sequence>
<name>A0A5C5ZGH3_9BACT</name>
<accession>A0A5C5ZGH3</accession>
<evidence type="ECO:0000256" key="1">
    <source>
        <dbReference type="ARBA" id="ARBA00022723"/>
    </source>
</evidence>
<organism evidence="4 5">
    <name type="scientific">Pseudobythopirellula maris</name>
    <dbReference type="NCBI Taxonomy" id="2527991"/>
    <lineage>
        <taxon>Bacteria</taxon>
        <taxon>Pseudomonadati</taxon>
        <taxon>Planctomycetota</taxon>
        <taxon>Planctomycetia</taxon>
        <taxon>Pirellulales</taxon>
        <taxon>Lacipirellulaceae</taxon>
        <taxon>Pseudobythopirellula</taxon>
    </lineage>
</organism>
<gene>
    <name evidence="4" type="ORF">Mal64_37880</name>
</gene>
<feature type="domain" description="Gamma-butyrobetaine hydroxylase-like N-terminal" evidence="3">
    <location>
        <begin position="12"/>
        <end position="99"/>
    </location>
</feature>
<keyword evidence="1" id="KW-0479">Metal-binding</keyword>
<dbReference type="AlphaFoldDB" id="A0A5C5ZGH3"/>
<evidence type="ECO:0000313" key="5">
    <source>
        <dbReference type="Proteomes" id="UP000315440"/>
    </source>
</evidence>
<comment type="caution">
    <text evidence="4">The sequence shown here is derived from an EMBL/GenBank/DDBJ whole genome shotgun (WGS) entry which is preliminary data.</text>
</comment>
<evidence type="ECO:0000313" key="4">
    <source>
        <dbReference type="EMBL" id="TWT86248.1"/>
    </source>
</evidence>
<dbReference type="PANTHER" id="PTHR35303:SF5">
    <property type="entry name" value="OS02G0197800 PROTEIN"/>
    <property type="match status" value="1"/>
</dbReference>
<dbReference type="OrthoDB" id="9794178at2"/>
<dbReference type="PANTHER" id="PTHR35303">
    <property type="entry name" value="OS02G0197800 PROTEIN"/>
    <property type="match status" value="1"/>
</dbReference>
<dbReference type="Pfam" id="PF06155">
    <property type="entry name" value="GBBH-like_N"/>
    <property type="match status" value="1"/>
</dbReference>
<evidence type="ECO:0000256" key="2">
    <source>
        <dbReference type="ARBA" id="ARBA00023004"/>
    </source>
</evidence>
<dbReference type="InterPro" id="IPR010376">
    <property type="entry name" value="GBBH-like_N"/>
</dbReference>
<keyword evidence="5" id="KW-1185">Reference proteome</keyword>
<evidence type="ECO:0000259" key="3">
    <source>
        <dbReference type="Pfam" id="PF06155"/>
    </source>
</evidence>
<reference evidence="4 5" key="1">
    <citation type="submission" date="2019-02" db="EMBL/GenBank/DDBJ databases">
        <title>Deep-cultivation of Planctomycetes and their phenomic and genomic characterization uncovers novel biology.</title>
        <authorList>
            <person name="Wiegand S."/>
            <person name="Jogler M."/>
            <person name="Boedeker C."/>
            <person name="Pinto D."/>
            <person name="Vollmers J."/>
            <person name="Rivas-Marin E."/>
            <person name="Kohn T."/>
            <person name="Peeters S.H."/>
            <person name="Heuer A."/>
            <person name="Rast P."/>
            <person name="Oberbeckmann S."/>
            <person name="Bunk B."/>
            <person name="Jeske O."/>
            <person name="Meyerdierks A."/>
            <person name="Storesund J.E."/>
            <person name="Kallscheuer N."/>
            <person name="Luecker S."/>
            <person name="Lage O.M."/>
            <person name="Pohl T."/>
            <person name="Merkel B.J."/>
            <person name="Hornburger P."/>
            <person name="Mueller R.-W."/>
            <person name="Bruemmer F."/>
            <person name="Labrenz M."/>
            <person name="Spormann A.M."/>
            <person name="Op Den Camp H."/>
            <person name="Overmann J."/>
            <person name="Amann R."/>
            <person name="Jetten M.S.M."/>
            <person name="Mascher T."/>
            <person name="Medema M.H."/>
            <person name="Devos D.P."/>
            <person name="Kaster A.-K."/>
            <person name="Ovreas L."/>
            <person name="Rohde M."/>
            <person name="Galperin M.Y."/>
            <person name="Jogler C."/>
        </authorList>
    </citation>
    <scope>NUCLEOTIDE SEQUENCE [LARGE SCALE GENOMIC DNA]</scope>
    <source>
        <strain evidence="4 5">Mal64</strain>
    </source>
</reference>
<dbReference type="EMBL" id="SJPQ01000005">
    <property type="protein sequence ID" value="TWT86248.1"/>
    <property type="molecule type" value="Genomic_DNA"/>
</dbReference>
<dbReference type="InterPro" id="IPR038492">
    <property type="entry name" value="GBBH-like_N_sf"/>
</dbReference>
<dbReference type="RefSeq" id="WP_146403237.1">
    <property type="nucleotide sequence ID" value="NZ_SJPQ01000005.1"/>
</dbReference>
<dbReference type="GO" id="GO:0046872">
    <property type="term" value="F:metal ion binding"/>
    <property type="evidence" value="ECO:0007669"/>
    <property type="project" value="UniProtKB-KW"/>
</dbReference>
<keyword evidence="2" id="KW-0408">Iron</keyword>
<protein>
    <recommendedName>
        <fullName evidence="3">Gamma-butyrobetaine hydroxylase-like N-terminal domain-containing protein</fullName>
    </recommendedName>
</protein>
<dbReference type="Gene3D" id="3.30.2020.30">
    <property type="match status" value="1"/>
</dbReference>
<dbReference type="Proteomes" id="UP000315440">
    <property type="component" value="Unassembled WGS sequence"/>
</dbReference>